<keyword evidence="2" id="KW-0732">Signal</keyword>
<proteinExistence type="predicted"/>
<feature type="region of interest" description="Disordered" evidence="1">
    <location>
        <begin position="105"/>
        <end position="231"/>
    </location>
</feature>
<gene>
    <name evidence="5" type="ORF">VMCG_02986</name>
</gene>
<accession>A0A423WZH0</accession>
<dbReference type="OrthoDB" id="3793367at2759"/>
<feature type="signal peptide" evidence="2">
    <location>
        <begin position="1"/>
        <end position="18"/>
    </location>
</feature>
<dbReference type="Proteomes" id="UP000283895">
    <property type="component" value="Unassembled WGS sequence"/>
</dbReference>
<dbReference type="Pfam" id="PF14295">
    <property type="entry name" value="PAN_4"/>
    <property type="match status" value="1"/>
</dbReference>
<protein>
    <recommendedName>
        <fullName evidence="3 4">Apple domain-containing protein</fullName>
    </recommendedName>
</protein>
<evidence type="ECO:0000259" key="4">
    <source>
        <dbReference type="Pfam" id="PF14295"/>
    </source>
</evidence>
<evidence type="ECO:0000256" key="2">
    <source>
        <dbReference type="SAM" id="SignalP"/>
    </source>
</evidence>
<sequence>MQSTMMILTTLLAAGALASPFPPAGREQMCNKAPTAPHSGDFAPFSQPFGPTADLCHQHCQADQNCHSFVFGFPQSAQAPKCMLFRAPGWQVPGQEDDLHVFDRDCADVPTGRSSKQDPMGERHLGEEQGPHHEPEHNNQHGQNNQHDQNNQHGQDNHPGQSNQHDQNKAPPAAAPQAPSRPAPTHAAQPPQNGGHQHRDVPGPHKCGGAPSGPADHSGPPPAPMRTHDHVGSEQDCLTLCKRTDGCKAVEFGRPSPKAVQECRLFNVEAHMLPAPQHDQSFTAFDSRC</sequence>
<evidence type="ECO:0000313" key="6">
    <source>
        <dbReference type="Proteomes" id="UP000283895"/>
    </source>
</evidence>
<feature type="compositionally biased region" description="Basic and acidic residues" evidence="1">
    <location>
        <begin position="115"/>
        <end position="139"/>
    </location>
</feature>
<name>A0A423WZH0_9PEZI</name>
<dbReference type="Pfam" id="PF00024">
    <property type="entry name" value="PAN_1"/>
    <property type="match status" value="1"/>
</dbReference>
<organism evidence="5 6">
    <name type="scientific">Cytospora schulzeri</name>
    <dbReference type="NCBI Taxonomy" id="448051"/>
    <lineage>
        <taxon>Eukaryota</taxon>
        <taxon>Fungi</taxon>
        <taxon>Dikarya</taxon>
        <taxon>Ascomycota</taxon>
        <taxon>Pezizomycotina</taxon>
        <taxon>Sordariomycetes</taxon>
        <taxon>Sordariomycetidae</taxon>
        <taxon>Diaporthales</taxon>
        <taxon>Cytosporaceae</taxon>
        <taxon>Cytospora</taxon>
    </lineage>
</organism>
<evidence type="ECO:0000313" key="5">
    <source>
        <dbReference type="EMBL" id="ROW08832.1"/>
    </source>
</evidence>
<evidence type="ECO:0000259" key="3">
    <source>
        <dbReference type="Pfam" id="PF00024"/>
    </source>
</evidence>
<feature type="chain" id="PRO_5019199539" description="Apple domain-containing protein" evidence="2">
    <location>
        <begin position="19"/>
        <end position="289"/>
    </location>
</feature>
<comment type="caution">
    <text evidence="5">The sequence shown here is derived from an EMBL/GenBank/DDBJ whole genome shotgun (WGS) entry which is preliminary data.</text>
</comment>
<dbReference type="AlphaFoldDB" id="A0A423WZH0"/>
<feature type="domain" description="Apple" evidence="4">
    <location>
        <begin position="52"/>
        <end position="84"/>
    </location>
</feature>
<feature type="domain" description="Apple" evidence="3">
    <location>
        <begin position="227"/>
        <end position="289"/>
    </location>
</feature>
<feature type="compositionally biased region" description="Low complexity" evidence="1">
    <location>
        <begin position="140"/>
        <end position="161"/>
    </location>
</feature>
<keyword evidence="6" id="KW-1185">Reference proteome</keyword>
<evidence type="ECO:0000256" key="1">
    <source>
        <dbReference type="SAM" id="MobiDB-lite"/>
    </source>
</evidence>
<feature type="compositionally biased region" description="Low complexity" evidence="1">
    <location>
        <begin position="170"/>
        <end position="184"/>
    </location>
</feature>
<dbReference type="InterPro" id="IPR003609">
    <property type="entry name" value="Pan_app"/>
</dbReference>
<dbReference type="EMBL" id="LKEA01000005">
    <property type="protein sequence ID" value="ROW08832.1"/>
    <property type="molecule type" value="Genomic_DNA"/>
</dbReference>
<reference evidence="5 6" key="1">
    <citation type="submission" date="2015-09" db="EMBL/GenBank/DDBJ databases">
        <title>Host preference determinants of Valsa canker pathogens revealed by comparative genomics.</title>
        <authorList>
            <person name="Yin Z."/>
            <person name="Huang L."/>
        </authorList>
    </citation>
    <scope>NUCLEOTIDE SEQUENCE [LARGE SCALE GENOMIC DNA]</scope>
    <source>
        <strain evidence="5 6">03-1</strain>
    </source>
</reference>